<dbReference type="Proteomes" id="UP000606786">
    <property type="component" value="Unassembled WGS sequence"/>
</dbReference>
<evidence type="ECO:0000256" key="1">
    <source>
        <dbReference type="SAM" id="MobiDB-lite"/>
    </source>
</evidence>
<accession>A0A811V3A3</accession>
<comment type="caution">
    <text evidence="2">The sequence shown here is derived from an EMBL/GenBank/DDBJ whole genome shotgun (WGS) entry which is preliminary data.</text>
</comment>
<evidence type="ECO:0000313" key="2">
    <source>
        <dbReference type="EMBL" id="CAD7006072.1"/>
    </source>
</evidence>
<proteinExistence type="predicted"/>
<dbReference type="EMBL" id="CAJHJT010000034">
    <property type="protein sequence ID" value="CAD7006072.1"/>
    <property type="molecule type" value="Genomic_DNA"/>
</dbReference>
<reference evidence="2" key="1">
    <citation type="submission" date="2020-11" db="EMBL/GenBank/DDBJ databases">
        <authorList>
            <person name="Whitehead M."/>
        </authorList>
    </citation>
    <scope>NUCLEOTIDE SEQUENCE</scope>
    <source>
        <strain evidence="2">EGII</strain>
    </source>
</reference>
<protein>
    <submittedName>
        <fullName evidence="2">(Mediterranean fruit fly) hypothetical protein</fullName>
    </submittedName>
</protein>
<sequence>MCSSNVTNSLHESDNLLNSVSAGVGMESPPSPVPVPIPRQSPQAAQNLHSQQQQQTLSAIPVMAGGSLPTTAGGVTALPLPIQSHVPLASLAPQGIGQPSAIPPPPLPRVPPTLPLSPTERSGYSHGHPTVRRHRTLNCMPHAPSS</sequence>
<evidence type="ECO:0000313" key="3">
    <source>
        <dbReference type="Proteomes" id="UP000606786"/>
    </source>
</evidence>
<organism evidence="2 3">
    <name type="scientific">Ceratitis capitata</name>
    <name type="common">Mediterranean fruit fly</name>
    <name type="synonym">Tephritis capitata</name>
    <dbReference type="NCBI Taxonomy" id="7213"/>
    <lineage>
        <taxon>Eukaryota</taxon>
        <taxon>Metazoa</taxon>
        <taxon>Ecdysozoa</taxon>
        <taxon>Arthropoda</taxon>
        <taxon>Hexapoda</taxon>
        <taxon>Insecta</taxon>
        <taxon>Pterygota</taxon>
        <taxon>Neoptera</taxon>
        <taxon>Endopterygota</taxon>
        <taxon>Diptera</taxon>
        <taxon>Brachycera</taxon>
        <taxon>Muscomorpha</taxon>
        <taxon>Tephritoidea</taxon>
        <taxon>Tephritidae</taxon>
        <taxon>Ceratitis</taxon>
        <taxon>Ceratitis</taxon>
    </lineage>
</organism>
<dbReference type="AlphaFoldDB" id="A0A811V3A3"/>
<feature type="region of interest" description="Disordered" evidence="1">
    <location>
        <begin position="20"/>
        <end position="55"/>
    </location>
</feature>
<gene>
    <name evidence="2" type="ORF">CCAP1982_LOCUS14407</name>
</gene>
<feature type="compositionally biased region" description="Pro residues" evidence="1">
    <location>
        <begin position="29"/>
        <end position="39"/>
    </location>
</feature>
<keyword evidence="3" id="KW-1185">Reference proteome</keyword>
<name>A0A811V3A3_CERCA</name>